<dbReference type="InterPro" id="IPR029058">
    <property type="entry name" value="AB_hydrolase_fold"/>
</dbReference>
<dbReference type="InterPro" id="IPR018712">
    <property type="entry name" value="Tle1-like_cat"/>
</dbReference>
<accession>A0A1G7DNV4</accession>
<gene>
    <name evidence="3" type="ORF">SAMN04488105_104305</name>
</gene>
<proteinExistence type="predicted"/>
<dbReference type="Proteomes" id="UP000198994">
    <property type="component" value="Unassembled WGS sequence"/>
</dbReference>
<dbReference type="RefSeq" id="WP_089957602.1">
    <property type="nucleotide sequence ID" value="NZ_FNAV01000004.1"/>
</dbReference>
<dbReference type="EMBL" id="FNAV01000004">
    <property type="protein sequence ID" value="SDE52515.1"/>
    <property type="molecule type" value="Genomic_DNA"/>
</dbReference>
<evidence type="ECO:0000313" key="4">
    <source>
        <dbReference type="Proteomes" id="UP000198994"/>
    </source>
</evidence>
<reference evidence="4" key="1">
    <citation type="submission" date="2016-10" db="EMBL/GenBank/DDBJ databases">
        <authorList>
            <person name="Varghese N."/>
            <person name="Submissions S."/>
        </authorList>
    </citation>
    <scope>NUCLEOTIDE SEQUENCE [LARGE SCALE GENOMIC DNA]</scope>
    <source>
        <strain evidence="4">DSM 10146</strain>
    </source>
</reference>
<evidence type="ECO:0000256" key="1">
    <source>
        <dbReference type="SAM" id="MobiDB-lite"/>
    </source>
</evidence>
<evidence type="ECO:0000313" key="3">
    <source>
        <dbReference type="EMBL" id="SDE52515.1"/>
    </source>
</evidence>
<feature type="compositionally biased region" description="Low complexity" evidence="1">
    <location>
        <begin position="383"/>
        <end position="402"/>
    </location>
</feature>
<dbReference type="SUPFAM" id="SSF53474">
    <property type="entry name" value="alpha/beta-Hydrolases"/>
    <property type="match status" value="1"/>
</dbReference>
<dbReference type="Pfam" id="PF09994">
    <property type="entry name" value="T6SS_Tle1-like_cat"/>
    <property type="match status" value="1"/>
</dbReference>
<dbReference type="PANTHER" id="PTHR33840">
    <property type="match status" value="1"/>
</dbReference>
<feature type="region of interest" description="Disordered" evidence="1">
    <location>
        <begin position="367"/>
        <end position="402"/>
    </location>
</feature>
<keyword evidence="4" id="KW-1185">Reference proteome</keyword>
<protein>
    <submittedName>
        <fullName evidence="3">Uncharacterized protein, PA2063/DUF2235 family</fullName>
    </submittedName>
</protein>
<evidence type="ECO:0000259" key="2">
    <source>
        <dbReference type="Pfam" id="PF09994"/>
    </source>
</evidence>
<name>A0A1G7DNV4_9RHOB</name>
<organism evidence="3 4">
    <name type="scientific">Salipiger thiooxidans</name>
    <dbReference type="NCBI Taxonomy" id="282683"/>
    <lineage>
        <taxon>Bacteria</taxon>
        <taxon>Pseudomonadati</taxon>
        <taxon>Pseudomonadota</taxon>
        <taxon>Alphaproteobacteria</taxon>
        <taxon>Rhodobacterales</taxon>
        <taxon>Roseobacteraceae</taxon>
        <taxon>Salipiger</taxon>
    </lineage>
</organism>
<dbReference type="AlphaFoldDB" id="A0A1G7DNV4"/>
<sequence length="402" mass="43838">MKRIAIFCDGTWNRPDARFATNVYKLHSATLQTGSDGVVQLPKYIPGVGTGFGMTGFAKAWDRFRGGVFGAGVTRNIMTAYRFIAEQYEPGDQVFIFGFSRGAFTARSLAGMLRASGLPPHAQAYRAAEALRRYRNSAEETRPDHEESFRFRAVYSPHLATSEAEQAWRVAQGLPAVPLFTVTYLGVWDTVGAMGVPGHYKLLARLFNRSHGFHDLHLSSSVLAARHAVSVDERRRTFPPTLWENLDELNGAGGGDYLQQWFPGDHGSVGGGGDIVGLSNISLAWVARGAAQKGLSFDTARLGEYAEAEDMSVSLCNQSAPPGVLARLLRHNPVDRMAPHAPGLVRDVSEAARLRWRDTRSRYRPKPLRHLATDLDAPEPSEEGIAVAAGGAAQPETAPRPT</sequence>
<dbReference type="OrthoDB" id="4378831at2"/>
<dbReference type="PANTHER" id="PTHR33840:SF1">
    <property type="entry name" value="TLE1 PHOSPHOLIPASE DOMAIN-CONTAINING PROTEIN"/>
    <property type="match status" value="1"/>
</dbReference>
<feature type="domain" description="T6SS Phospholipase effector Tle1-like catalytic" evidence="2">
    <location>
        <begin position="2"/>
        <end position="288"/>
    </location>
</feature>
<dbReference type="STRING" id="282683.SAMN04488105_104305"/>